<dbReference type="EMBL" id="JAABNT010000011">
    <property type="protein sequence ID" value="NEK23998.1"/>
    <property type="molecule type" value="Genomic_DNA"/>
</dbReference>
<feature type="region of interest" description="Disordered" evidence="1">
    <location>
        <begin position="39"/>
        <end position="164"/>
    </location>
</feature>
<feature type="compositionally biased region" description="Basic and acidic residues" evidence="1">
    <location>
        <begin position="91"/>
        <end position="101"/>
    </location>
</feature>
<feature type="compositionally biased region" description="Basic and acidic residues" evidence="1">
    <location>
        <begin position="123"/>
        <end position="151"/>
    </location>
</feature>
<dbReference type="Pfam" id="PF13717">
    <property type="entry name" value="Zn_ribbon_4"/>
    <property type="match status" value="1"/>
</dbReference>
<name>A0A6P0CFJ0_9RHOB</name>
<evidence type="ECO:0000313" key="4">
    <source>
        <dbReference type="EMBL" id="NEK23998.1"/>
    </source>
</evidence>
<feature type="compositionally biased region" description="Basic and acidic residues" evidence="1">
    <location>
        <begin position="39"/>
        <end position="53"/>
    </location>
</feature>
<reference evidence="4 5" key="1">
    <citation type="submission" date="2020-01" db="EMBL/GenBank/DDBJ databases">
        <title>Sulfitobacter sediminilitoris sp. nov., isolated from a tidal flat.</title>
        <authorList>
            <person name="Park S."/>
            <person name="Yoon J.-H."/>
        </authorList>
    </citation>
    <scope>NUCLEOTIDE SEQUENCE [LARGE SCALE GENOMIC DNA]</scope>
    <source>
        <strain evidence="4 5">JBTF-M27</strain>
    </source>
</reference>
<keyword evidence="2" id="KW-1133">Transmembrane helix</keyword>
<feature type="compositionally biased region" description="Pro residues" evidence="1">
    <location>
        <begin position="65"/>
        <end position="75"/>
    </location>
</feature>
<dbReference type="InterPro" id="IPR011723">
    <property type="entry name" value="Znf/thioredoxin_put"/>
</dbReference>
<protein>
    <recommendedName>
        <fullName evidence="3">Zinc finger/thioredoxin putative domain-containing protein</fullName>
    </recommendedName>
</protein>
<keyword evidence="5" id="KW-1185">Reference proteome</keyword>
<evidence type="ECO:0000259" key="3">
    <source>
        <dbReference type="Pfam" id="PF13717"/>
    </source>
</evidence>
<sequence>MRLSCPNCDAQYEVPDEVIPTSGRDVQCSNCGQTWFQHHPDHVPAEDDQDIKLSVEAPAPDEEVSPPPPPAPPPSKEPERRQLDPAVADILRQEAEAEFEARKRRQSETLESQPDLGLETADEPTRPDPEDEAERRAMDAKRRMARMRGENEPDTETAAAAAAISSRRGLLPDIEEINSTLRSDNSPSGVDADAREELGAGGEQKKKRSFKTGFLTVVLIAIVLAALYILAAQISAAVPALEPMLNSYVAWIDQMRLALDEKLQSLLNWLNDAATESSN</sequence>
<feature type="region of interest" description="Disordered" evidence="1">
    <location>
        <begin position="179"/>
        <end position="205"/>
    </location>
</feature>
<accession>A0A6P0CFJ0</accession>
<dbReference type="NCBIfam" id="TIGR02098">
    <property type="entry name" value="MJ0042_CXXC"/>
    <property type="match status" value="1"/>
</dbReference>
<comment type="caution">
    <text evidence="4">The sequence shown here is derived from an EMBL/GenBank/DDBJ whole genome shotgun (WGS) entry which is preliminary data.</text>
</comment>
<evidence type="ECO:0000256" key="1">
    <source>
        <dbReference type="SAM" id="MobiDB-lite"/>
    </source>
</evidence>
<evidence type="ECO:0000256" key="2">
    <source>
        <dbReference type="SAM" id="Phobius"/>
    </source>
</evidence>
<dbReference type="RefSeq" id="WP_164354921.1">
    <property type="nucleotide sequence ID" value="NZ_JAABNT010000011.1"/>
</dbReference>
<proteinExistence type="predicted"/>
<organism evidence="4 5">
    <name type="scientific">Sulfitobacter sediminilitoris</name>
    <dbReference type="NCBI Taxonomy" id="2698830"/>
    <lineage>
        <taxon>Bacteria</taxon>
        <taxon>Pseudomonadati</taxon>
        <taxon>Pseudomonadota</taxon>
        <taxon>Alphaproteobacteria</taxon>
        <taxon>Rhodobacterales</taxon>
        <taxon>Roseobacteraceae</taxon>
        <taxon>Sulfitobacter</taxon>
    </lineage>
</organism>
<feature type="domain" description="Zinc finger/thioredoxin putative" evidence="3">
    <location>
        <begin position="1"/>
        <end position="36"/>
    </location>
</feature>
<dbReference type="AlphaFoldDB" id="A0A6P0CFJ0"/>
<evidence type="ECO:0000313" key="5">
    <source>
        <dbReference type="Proteomes" id="UP000468591"/>
    </source>
</evidence>
<feature type="transmembrane region" description="Helical" evidence="2">
    <location>
        <begin position="214"/>
        <end position="238"/>
    </location>
</feature>
<feature type="compositionally biased region" description="Polar residues" evidence="1">
    <location>
        <begin position="179"/>
        <end position="188"/>
    </location>
</feature>
<dbReference type="Proteomes" id="UP000468591">
    <property type="component" value="Unassembled WGS sequence"/>
</dbReference>
<gene>
    <name evidence="4" type="ORF">GV827_16530</name>
</gene>
<keyword evidence="2" id="KW-0472">Membrane</keyword>
<keyword evidence="2" id="KW-0812">Transmembrane</keyword>